<dbReference type="SUPFAM" id="SSF51679">
    <property type="entry name" value="Bacterial luciferase-like"/>
    <property type="match status" value="1"/>
</dbReference>
<dbReference type="EMBL" id="NHRY01000036">
    <property type="protein sequence ID" value="PPQ39041.1"/>
    <property type="molecule type" value="Genomic_DNA"/>
</dbReference>
<gene>
    <name evidence="4" type="ORF">CCS01_01775</name>
</gene>
<keyword evidence="5" id="KW-1185">Reference proteome</keyword>
<proteinExistence type="predicted"/>
<evidence type="ECO:0000313" key="4">
    <source>
        <dbReference type="EMBL" id="PPQ39041.1"/>
    </source>
</evidence>
<feature type="domain" description="Luciferase-like" evidence="3">
    <location>
        <begin position="27"/>
        <end position="343"/>
    </location>
</feature>
<evidence type="ECO:0000256" key="1">
    <source>
        <dbReference type="ARBA" id="ARBA00023002"/>
    </source>
</evidence>
<evidence type="ECO:0000259" key="3">
    <source>
        <dbReference type="Pfam" id="PF00296"/>
    </source>
</evidence>
<dbReference type="AlphaFoldDB" id="A0A2S6NNN4"/>
<dbReference type="InterPro" id="IPR050766">
    <property type="entry name" value="Bact_Lucif_Oxidored"/>
</dbReference>
<dbReference type="Proteomes" id="UP000239724">
    <property type="component" value="Unassembled WGS sequence"/>
</dbReference>
<dbReference type="PANTHER" id="PTHR30137:SF8">
    <property type="entry name" value="BLR5498 PROTEIN"/>
    <property type="match status" value="1"/>
</dbReference>
<name>A0A2S6NNN4_RHOGL</name>
<dbReference type="GO" id="GO:0016705">
    <property type="term" value="F:oxidoreductase activity, acting on paired donors, with incorporation or reduction of molecular oxygen"/>
    <property type="evidence" value="ECO:0007669"/>
    <property type="project" value="InterPro"/>
</dbReference>
<dbReference type="GO" id="GO:0004497">
    <property type="term" value="F:monooxygenase activity"/>
    <property type="evidence" value="ECO:0007669"/>
    <property type="project" value="UniProtKB-KW"/>
</dbReference>
<comment type="caution">
    <text evidence="4">The sequence shown here is derived from an EMBL/GenBank/DDBJ whole genome shotgun (WGS) entry which is preliminary data.</text>
</comment>
<evidence type="ECO:0000256" key="2">
    <source>
        <dbReference type="ARBA" id="ARBA00023033"/>
    </source>
</evidence>
<accession>A0A2S6NNN4</accession>
<dbReference type="GO" id="GO:0005829">
    <property type="term" value="C:cytosol"/>
    <property type="evidence" value="ECO:0007669"/>
    <property type="project" value="TreeGrafter"/>
</dbReference>
<reference evidence="4 5" key="1">
    <citation type="journal article" date="2018" name="Arch. Microbiol.">
        <title>New insights into the metabolic potential of the phototrophic purple bacterium Rhodopila globiformis DSM 161(T) from its draft genome sequence and evidence for a vanadium-dependent nitrogenase.</title>
        <authorList>
            <person name="Imhoff J.F."/>
            <person name="Rahn T."/>
            <person name="Kunzel S."/>
            <person name="Neulinger S.C."/>
        </authorList>
    </citation>
    <scope>NUCLEOTIDE SEQUENCE [LARGE SCALE GENOMIC DNA]</scope>
    <source>
        <strain evidence="4 5">DSM 161</strain>
    </source>
</reference>
<sequence>MAVPPIDAYALVRSPTFKYSPGRRTAMKVGVALNMLSQTGRPDAAVVAEHMALGDLAEPLGFDSLFALEHHFTGYAMSPSPCQLLSYYAGRTQRITLGTAVIVLPWHDPIRVAEEIALLDVISGGRTVFGFGRGAASVEYEGFRIDQGEARPRFIEAAKIIRMALSQDSFSFDGDYYRIPRTSIRPRPISHPERRFFGSAVSPESVEVMAQLGLSMLVIMQNEWPKAAADVHRFNALAAAQGYQPRPPMILTNVSVAESRAEAQERAIEYLGRKWDSIDAHYHFSDGHLNAVKGYESYEKVGSTYAKLHDPAKRAKATDFYVSIQLAGTPDDCIQKLEELQALTGLDHLITEFSFGGLPHHEAETNMRLFAGTVMPVLQHDARFARPPAVLRTAGGTQRDNVFAPA</sequence>
<dbReference type="PANTHER" id="PTHR30137">
    <property type="entry name" value="LUCIFERASE-LIKE MONOOXYGENASE"/>
    <property type="match status" value="1"/>
</dbReference>
<dbReference type="InterPro" id="IPR036661">
    <property type="entry name" value="Luciferase-like_sf"/>
</dbReference>
<dbReference type="InterPro" id="IPR011251">
    <property type="entry name" value="Luciferase-like_dom"/>
</dbReference>
<organism evidence="4 5">
    <name type="scientific">Rhodopila globiformis</name>
    <name type="common">Rhodopseudomonas globiformis</name>
    <dbReference type="NCBI Taxonomy" id="1071"/>
    <lineage>
        <taxon>Bacteria</taxon>
        <taxon>Pseudomonadati</taxon>
        <taxon>Pseudomonadota</taxon>
        <taxon>Alphaproteobacteria</taxon>
        <taxon>Acetobacterales</taxon>
        <taxon>Acetobacteraceae</taxon>
        <taxon>Rhodopila</taxon>
    </lineage>
</organism>
<keyword evidence="1" id="KW-0560">Oxidoreductase</keyword>
<protein>
    <recommendedName>
        <fullName evidence="3">Luciferase-like domain-containing protein</fullName>
    </recommendedName>
</protein>
<dbReference type="Pfam" id="PF00296">
    <property type="entry name" value="Bac_luciferase"/>
    <property type="match status" value="1"/>
</dbReference>
<evidence type="ECO:0000313" key="5">
    <source>
        <dbReference type="Proteomes" id="UP000239724"/>
    </source>
</evidence>
<keyword evidence="2" id="KW-0503">Monooxygenase</keyword>
<dbReference type="Gene3D" id="3.20.20.30">
    <property type="entry name" value="Luciferase-like domain"/>
    <property type="match status" value="1"/>
</dbReference>